<comment type="caution">
    <text evidence="2">The sequence shown here is derived from an EMBL/GenBank/DDBJ whole genome shotgun (WGS) entry which is preliminary data.</text>
</comment>
<accession>A0A6N8UCM8</accession>
<gene>
    <name evidence="2" type="ORF">GSF08_11100</name>
</gene>
<organism evidence="2 3">
    <name type="scientific">Copranaerobaculum intestinale</name>
    <dbReference type="NCBI Taxonomy" id="2692629"/>
    <lineage>
        <taxon>Bacteria</taxon>
        <taxon>Bacillati</taxon>
        <taxon>Bacillota</taxon>
        <taxon>Erysipelotrichia</taxon>
        <taxon>Erysipelotrichales</taxon>
        <taxon>Erysipelotrichaceae</taxon>
        <taxon>Copranaerobaculum</taxon>
    </lineage>
</organism>
<keyword evidence="1" id="KW-1133">Transmembrane helix</keyword>
<sequence>MKTYKEINEKIMVPKEVRNATVDKMIYKQKPNYVKVILSLACMLLIALGTLQVMKMVQSSSPKMDTGQTAVKHKQFHIKDYLVPKQDEVSTSKIFGMISDLDTDPMGKEMLETIQNDFPTVEHLIVPKGFESKLFYRQFKRGENYEKLEKGYPLIDYYAEKGDYTLTLRIQDNHIPQCVIRDGGEPYLKGYKGYQIAVSEGTDQEGNKLFWAYGTYKNYDIEIYAMVERAADFEQFMQSFLK</sequence>
<evidence type="ECO:0008006" key="4">
    <source>
        <dbReference type="Google" id="ProtNLM"/>
    </source>
</evidence>
<evidence type="ECO:0000256" key="1">
    <source>
        <dbReference type="SAM" id="Phobius"/>
    </source>
</evidence>
<feature type="transmembrane region" description="Helical" evidence="1">
    <location>
        <begin position="33"/>
        <end position="54"/>
    </location>
</feature>
<proteinExistence type="predicted"/>
<dbReference type="EMBL" id="WUUQ01000007">
    <property type="protein sequence ID" value="MXQ74473.1"/>
    <property type="molecule type" value="Genomic_DNA"/>
</dbReference>
<protein>
    <recommendedName>
        <fullName evidence="4">DUF4367 domain-containing protein</fullName>
    </recommendedName>
</protein>
<dbReference type="Proteomes" id="UP000434036">
    <property type="component" value="Unassembled WGS sequence"/>
</dbReference>
<reference evidence="2 3" key="1">
    <citation type="submission" date="2019-12" db="EMBL/GenBank/DDBJ databases">
        <authorList>
            <person name="Yang R."/>
        </authorList>
    </citation>
    <scope>NUCLEOTIDE SEQUENCE [LARGE SCALE GENOMIC DNA]</scope>
    <source>
        <strain evidence="2 3">DONG20-135</strain>
    </source>
</reference>
<evidence type="ECO:0000313" key="3">
    <source>
        <dbReference type="Proteomes" id="UP000434036"/>
    </source>
</evidence>
<dbReference type="AlphaFoldDB" id="A0A6N8UCM8"/>
<reference evidence="2 3" key="2">
    <citation type="submission" date="2020-01" db="EMBL/GenBank/DDBJ databases">
        <title>Clostridiaceae sp. nov. isolated from the gut of human by culturomics.</title>
        <authorList>
            <person name="Chang Y."/>
        </authorList>
    </citation>
    <scope>NUCLEOTIDE SEQUENCE [LARGE SCALE GENOMIC DNA]</scope>
    <source>
        <strain evidence="2 3">DONG20-135</strain>
    </source>
</reference>
<keyword evidence="1" id="KW-0472">Membrane</keyword>
<keyword evidence="1" id="KW-0812">Transmembrane</keyword>
<dbReference type="RefSeq" id="WP_160625859.1">
    <property type="nucleotide sequence ID" value="NZ_WUUQ01000007.1"/>
</dbReference>
<name>A0A6N8UCM8_9FIRM</name>
<keyword evidence="3" id="KW-1185">Reference proteome</keyword>
<evidence type="ECO:0000313" key="2">
    <source>
        <dbReference type="EMBL" id="MXQ74473.1"/>
    </source>
</evidence>